<sequence length="314" mass="34279">MAEITYKAVRTALGGALANPFTDDDPKDGETQKPAIVTGYVNIEIPTTPDIRSKEPDLAATLADFTDEFDNIGQVPNLGIEMRGEGTQEVATNIYNSSPQLILNAGRIIMNASTNFAMIFGDLGVILSSRLDSIHLDAEKEVVLHGKDGVFIGLPGGDILKDPYKTKPTNKGNATVDNDYEPLVLGLKLVNWLDDLIQTLQQAQLLGLGDVYFNEITQENFRAIRARLPEMVSTYAFVDGISHEAPSPYTPTPGLKATVPPKFLSGKFISNNPIAPESDRTFNKTRDAQRPGAPPETKGFFEDIDDKDPERLTD</sequence>
<feature type="region of interest" description="Disordered" evidence="1">
    <location>
        <begin position="270"/>
        <end position="314"/>
    </location>
</feature>
<gene>
    <name evidence="2" type="ORF">UFOPK3564_02576</name>
</gene>
<dbReference type="EMBL" id="CAFBMK010000189">
    <property type="protein sequence ID" value="CAB4934634.1"/>
    <property type="molecule type" value="Genomic_DNA"/>
</dbReference>
<evidence type="ECO:0000256" key="1">
    <source>
        <dbReference type="SAM" id="MobiDB-lite"/>
    </source>
</evidence>
<name>A0A6J7IWB2_9ZZZZ</name>
<accession>A0A6J7IWB2</accession>
<protein>
    <submittedName>
        <fullName evidence="2">Unannotated protein</fullName>
    </submittedName>
</protein>
<organism evidence="2">
    <name type="scientific">freshwater metagenome</name>
    <dbReference type="NCBI Taxonomy" id="449393"/>
    <lineage>
        <taxon>unclassified sequences</taxon>
        <taxon>metagenomes</taxon>
        <taxon>ecological metagenomes</taxon>
    </lineage>
</organism>
<dbReference type="AlphaFoldDB" id="A0A6J7IWB2"/>
<proteinExistence type="predicted"/>
<feature type="compositionally biased region" description="Basic and acidic residues" evidence="1">
    <location>
        <begin position="277"/>
        <end position="289"/>
    </location>
</feature>
<reference evidence="2" key="1">
    <citation type="submission" date="2020-05" db="EMBL/GenBank/DDBJ databases">
        <authorList>
            <person name="Chiriac C."/>
            <person name="Salcher M."/>
            <person name="Ghai R."/>
            <person name="Kavagutti S V."/>
        </authorList>
    </citation>
    <scope>NUCLEOTIDE SEQUENCE</scope>
</reference>
<evidence type="ECO:0000313" key="2">
    <source>
        <dbReference type="EMBL" id="CAB4934634.1"/>
    </source>
</evidence>